<protein>
    <submittedName>
        <fullName evidence="1">Uncharacterized protein</fullName>
    </submittedName>
</protein>
<name>A0ABS2K6E8_9GAMM</name>
<comment type="caution">
    <text evidence="1">The sequence shown here is derived from an EMBL/GenBank/DDBJ whole genome shotgun (WGS) entry which is preliminary data.</text>
</comment>
<evidence type="ECO:0000313" key="2">
    <source>
        <dbReference type="Proteomes" id="UP001430149"/>
    </source>
</evidence>
<accession>A0ABS2K6E8</accession>
<evidence type="ECO:0000313" key="1">
    <source>
        <dbReference type="EMBL" id="MBM7126635.1"/>
    </source>
</evidence>
<dbReference type="Proteomes" id="UP001430149">
    <property type="component" value="Unassembled WGS sequence"/>
</dbReference>
<reference evidence="1" key="1">
    <citation type="submission" date="2020-10" db="EMBL/GenBank/DDBJ databases">
        <title>Phylogeny of dyella-like bacteria.</title>
        <authorList>
            <person name="Fu J."/>
        </authorList>
    </citation>
    <scope>NUCLEOTIDE SEQUENCE</scope>
    <source>
        <strain evidence="1">DHOC52</strain>
    </source>
</reference>
<proteinExistence type="predicted"/>
<sequence>MAPDGGGPDAACRHPAAVNGLAAMQQRPIERCGYGVLWRGAADPSFCFMSILSRADRHRVEGASMTVRRERAWLSTSKKDGFEQGVIRNELRARFVINYAAVSRGWPWMSCARAQDMKSGWIALPHWRRQALHVAMH</sequence>
<dbReference type="EMBL" id="JADIKE010000037">
    <property type="protein sequence ID" value="MBM7126635.1"/>
    <property type="molecule type" value="Genomic_DNA"/>
</dbReference>
<keyword evidence="2" id="KW-1185">Reference proteome</keyword>
<gene>
    <name evidence="1" type="ORF">ISP19_14735</name>
</gene>
<dbReference type="RefSeq" id="WP_204683167.1">
    <property type="nucleotide sequence ID" value="NZ_BSNR01000004.1"/>
</dbReference>
<organism evidence="1 2">
    <name type="scientific">Dyella flava</name>
    <dbReference type="NCBI Taxonomy" id="1920170"/>
    <lineage>
        <taxon>Bacteria</taxon>
        <taxon>Pseudomonadati</taxon>
        <taxon>Pseudomonadota</taxon>
        <taxon>Gammaproteobacteria</taxon>
        <taxon>Lysobacterales</taxon>
        <taxon>Rhodanobacteraceae</taxon>
        <taxon>Dyella</taxon>
    </lineage>
</organism>